<proteinExistence type="predicted"/>
<keyword evidence="3" id="KW-0946">Virion</keyword>
<dbReference type="InterPro" id="IPR037164">
    <property type="entry name" value="Satellite_virus_coat_sf"/>
</dbReference>
<dbReference type="EMBL" id="KY487894">
    <property type="protein sequence ID" value="AUM61855.1"/>
    <property type="molecule type" value="Genomic_DNA"/>
</dbReference>
<dbReference type="InterPro" id="IPR029053">
    <property type="entry name" value="Viral_coat"/>
</dbReference>
<evidence type="ECO:0000313" key="5">
    <source>
        <dbReference type="EMBL" id="AUM61855.1"/>
    </source>
</evidence>
<protein>
    <submittedName>
        <fullName evidence="5">Capsid</fullName>
    </submittedName>
</protein>
<evidence type="ECO:0000256" key="2">
    <source>
        <dbReference type="ARBA" id="ARBA00022561"/>
    </source>
</evidence>
<feature type="compositionally biased region" description="Basic residues" evidence="4">
    <location>
        <begin position="1"/>
        <end position="21"/>
    </location>
</feature>
<evidence type="ECO:0000256" key="3">
    <source>
        <dbReference type="ARBA" id="ARBA00022844"/>
    </source>
</evidence>
<organism evidence="5">
    <name type="scientific">uncultured virus</name>
    <dbReference type="NCBI Taxonomy" id="340016"/>
    <lineage>
        <taxon>Viruses</taxon>
        <taxon>environmental samples</taxon>
    </lineage>
</organism>
<dbReference type="GO" id="GO:0005198">
    <property type="term" value="F:structural molecule activity"/>
    <property type="evidence" value="ECO:0007669"/>
    <property type="project" value="InterPro"/>
</dbReference>
<gene>
    <name evidence="5" type="primary">Cap</name>
</gene>
<comment type="subcellular location">
    <subcellularLocation>
        <location evidence="1">Virion</location>
    </subcellularLocation>
</comment>
<reference evidence="5" key="1">
    <citation type="submission" date="2017-01" db="EMBL/GenBank/DDBJ databases">
        <title>High-throughput sequencing uncovers low homogeneity in the biogeography of single-stranded DNA viruses.</title>
        <authorList>
            <person name="Pearson V.M."/>
            <person name="Rokyta D.R."/>
        </authorList>
    </citation>
    <scope>NUCLEOTIDE SEQUENCE</scope>
</reference>
<name>A0A2K9LUT8_9VIRU</name>
<evidence type="ECO:0000256" key="1">
    <source>
        <dbReference type="ARBA" id="ARBA00004328"/>
    </source>
</evidence>
<dbReference type="Pfam" id="PF03898">
    <property type="entry name" value="TNV_CP"/>
    <property type="match status" value="1"/>
</dbReference>
<dbReference type="GO" id="GO:0019028">
    <property type="term" value="C:viral capsid"/>
    <property type="evidence" value="ECO:0007669"/>
    <property type="project" value="UniProtKB-KW"/>
</dbReference>
<dbReference type="SUPFAM" id="SSF88650">
    <property type="entry name" value="Satellite viruses"/>
    <property type="match status" value="1"/>
</dbReference>
<feature type="region of interest" description="Disordered" evidence="4">
    <location>
        <begin position="1"/>
        <end position="22"/>
    </location>
</feature>
<dbReference type="Gene3D" id="2.60.120.20">
    <property type="match status" value="1"/>
</dbReference>
<keyword evidence="2" id="KW-0167">Capsid protein</keyword>
<dbReference type="InterPro" id="IPR010392">
    <property type="entry name" value="Satellite_virus_coat"/>
</dbReference>
<sequence>MGGVRRAKKRSNRSKPKKKFQAKNLEKRITKLEHTEELKYIDYYSIATWVGGPIIFFLNNIGQGDDFNQRVGEEVTAKYLNLMYRFTAPAGTNSNDVRIIVGWDMQTNGVGPTALKSTNAVEGLLDDDTITQALLSPHNNRNKDRYHVLYDKTYTFHRQESTVVETYVVRKSFKLGGAKIKYASSGSTIAALTSRSLFVAGFVNSTSNLTFQIGHRFWFTDS</sequence>
<evidence type="ECO:0000256" key="4">
    <source>
        <dbReference type="SAM" id="MobiDB-lite"/>
    </source>
</evidence>
<accession>A0A2K9LUT8</accession>